<evidence type="ECO:0000256" key="7">
    <source>
        <dbReference type="SAM" id="MobiDB-lite"/>
    </source>
</evidence>
<evidence type="ECO:0000256" key="2">
    <source>
        <dbReference type="ARBA" id="ARBA00022490"/>
    </source>
</evidence>
<dbReference type="GO" id="GO:0031175">
    <property type="term" value="P:neuron projection development"/>
    <property type="evidence" value="ECO:0007669"/>
    <property type="project" value="TreeGrafter"/>
</dbReference>
<dbReference type="EMBL" id="JAOTOJ010000009">
    <property type="protein sequence ID" value="KAK9395852.1"/>
    <property type="molecule type" value="Genomic_DNA"/>
</dbReference>
<dbReference type="Proteomes" id="UP001474421">
    <property type="component" value="Unassembled WGS sequence"/>
</dbReference>
<sequence length="171" mass="17359">MRPLKTDVKAADAKKAPAKSPTADLSRPRSAPASTTASPAPSGPPAGRPKPKPVAGKPPGTASVPAEPKKPSLASKALPKTSPGASKPPRPTTSVSVPDLKNVRSKIGSTDNIKYQPGGGKAKVEKKGESALAARKLELGTVSKAPTNKSTVSKESLAKSPNGKVSPVFDF</sequence>
<accession>A0AAW1B1C0</accession>
<dbReference type="PANTHER" id="PTHR11501:SF16">
    <property type="entry name" value="MICROTUBULE-ASSOCIATED PROTEIN 4"/>
    <property type="match status" value="1"/>
</dbReference>
<dbReference type="GO" id="GO:0008017">
    <property type="term" value="F:microtubule binding"/>
    <property type="evidence" value="ECO:0007669"/>
    <property type="project" value="InterPro"/>
</dbReference>
<evidence type="ECO:0000256" key="1">
    <source>
        <dbReference type="ARBA" id="ARBA00004245"/>
    </source>
</evidence>
<evidence type="ECO:0000256" key="4">
    <source>
        <dbReference type="ARBA" id="ARBA00022701"/>
    </source>
</evidence>
<organism evidence="8 9">
    <name type="scientific">Crotalus adamanteus</name>
    <name type="common">Eastern diamondback rattlesnake</name>
    <dbReference type="NCBI Taxonomy" id="8729"/>
    <lineage>
        <taxon>Eukaryota</taxon>
        <taxon>Metazoa</taxon>
        <taxon>Chordata</taxon>
        <taxon>Craniata</taxon>
        <taxon>Vertebrata</taxon>
        <taxon>Euteleostomi</taxon>
        <taxon>Lepidosauria</taxon>
        <taxon>Squamata</taxon>
        <taxon>Bifurcata</taxon>
        <taxon>Unidentata</taxon>
        <taxon>Episquamata</taxon>
        <taxon>Toxicofera</taxon>
        <taxon>Serpentes</taxon>
        <taxon>Colubroidea</taxon>
        <taxon>Viperidae</taxon>
        <taxon>Crotalinae</taxon>
        <taxon>Crotalus</taxon>
    </lineage>
</organism>
<keyword evidence="5" id="KW-0677">Repeat</keyword>
<comment type="subcellular location">
    <subcellularLocation>
        <location evidence="1">Cytoplasm</location>
        <location evidence="1">Cytoskeleton</location>
    </subcellularLocation>
</comment>
<dbReference type="GO" id="GO:0005874">
    <property type="term" value="C:microtubule"/>
    <property type="evidence" value="ECO:0007669"/>
    <property type="project" value="UniProtKB-KW"/>
</dbReference>
<feature type="compositionally biased region" description="Low complexity" evidence="7">
    <location>
        <begin position="18"/>
        <end position="40"/>
    </location>
</feature>
<comment type="caution">
    <text evidence="8">The sequence shown here is derived from an EMBL/GenBank/DDBJ whole genome shotgun (WGS) entry which is preliminary data.</text>
</comment>
<gene>
    <name evidence="8" type="ORF">NXF25_019213</name>
</gene>
<dbReference type="InterPro" id="IPR027324">
    <property type="entry name" value="MAP2/MAP4/Tau"/>
</dbReference>
<reference evidence="8 9" key="1">
    <citation type="journal article" date="2024" name="Proc. Natl. Acad. Sci. U.S.A.">
        <title>The genetic regulatory architecture and epigenomic basis for age-related changes in rattlesnake venom.</title>
        <authorList>
            <person name="Hogan M.P."/>
            <person name="Holding M.L."/>
            <person name="Nystrom G.S."/>
            <person name="Colston T.J."/>
            <person name="Bartlett D.A."/>
            <person name="Mason A.J."/>
            <person name="Ellsworth S.A."/>
            <person name="Rautsaw R.M."/>
            <person name="Lawrence K.C."/>
            <person name="Strickland J.L."/>
            <person name="He B."/>
            <person name="Fraser P."/>
            <person name="Margres M.J."/>
            <person name="Gilbert D.M."/>
            <person name="Gibbs H.L."/>
            <person name="Parkinson C.L."/>
            <person name="Rokyta D.R."/>
        </authorList>
    </citation>
    <scope>NUCLEOTIDE SEQUENCE [LARGE SCALE GENOMIC DNA]</scope>
    <source>
        <strain evidence="8">DRR0105</strain>
    </source>
</reference>
<dbReference type="GO" id="GO:0043005">
    <property type="term" value="C:neuron projection"/>
    <property type="evidence" value="ECO:0007669"/>
    <property type="project" value="TreeGrafter"/>
</dbReference>
<keyword evidence="9" id="KW-1185">Reference proteome</keyword>
<protein>
    <submittedName>
        <fullName evidence="8">Microtubule-associated protein 4-like</fullName>
    </submittedName>
</protein>
<dbReference type="InterPro" id="IPR001084">
    <property type="entry name" value="MAP_tubulin-bd_rpt"/>
</dbReference>
<dbReference type="GO" id="GO:0000226">
    <property type="term" value="P:microtubule cytoskeleton organization"/>
    <property type="evidence" value="ECO:0007669"/>
    <property type="project" value="TreeGrafter"/>
</dbReference>
<keyword evidence="4" id="KW-0493">Microtubule</keyword>
<proteinExistence type="predicted"/>
<keyword evidence="3" id="KW-0597">Phosphoprotein</keyword>
<feature type="compositionally biased region" description="Low complexity" evidence="7">
    <location>
        <begin position="53"/>
        <end position="62"/>
    </location>
</feature>
<keyword evidence="6" id="KW-0206">Cytoskeleton</keyword>
<dbReference type="PROSITE" id="PS51491">
    <property type="entry name" value="TAU_MAP_2"/>
    <property type="match status" value="1"/>
</dbReference>
<evidence type="ECO:0000313" key="8">
    <source>
        <dbReference type="EMBL" id="KAK9395852.1"/>
    </source>
</evidence>
<feature type="compositionally biased region" description="Basic and acidic residues" evidence="7">
    <location>
        <begin position="1"/>
        <end position="15"/>
    </location>
</feature>
<dbReference type="AlphaFoldDB" id="A0AAW1B1C0"/>
<evidence type="ECO:0000313" key="9">
    <source>
        <dbReference type="Proteomes" id="UP001474421"/>
    </source>
</evidence>
<name>A0AAW1B1C0_CROAD</name>
<evidence type="ECO:0000256" key="5">
    <source>
        <dbReference type="ARBA" id="ARBA00022737"/>
    </source>
</evidence>
<evidence type="ECO:0000256" key="6">
    <source>
        <dbReference type="ARBA" id="ARBA00023212"/>
    </source>
</evidence>
<dbReference type="PANTHER" id="PTHR11501">
    <property type="entry name" value="MICROTUBULE-ASSOCIATED PROTEIN"/>
    <property type="match status" value="1"/>
</dbReference>
<feature type="compositionally biased region" description="Polar residues" evidence="7">
    <location>
        <begin position="144"/>
        <end position="154"/>
    </location>
</feature>
<feature type="region of interest" description="Disordered" evidence="7">
    <location>
        <begin position="1"/>
        <end position="171"/>
    </location>
</feature>
<evidence type="ECO:0000256" key="3">
    <source>
        <dbReference type="ARBA" id="ARBA00022553"/>
    </source>
</evidence>
<dbReference type="Pfam" id="PF00418">
    <property type="entry name" value="Tubulin-binding"/>
    <property type="match status" value="1"/>
</dbReference>
<keyword evidence="2" id="KW-0963">Cytoplasm</keyword>